<dbReference type="RefSeq" id="WP_091437008.1">
    <property type="nucleotide sequence ID" value="NZ_FMTP01000001.1"/>
</dbReference>
<dbReference type="STRING" id="177413.SAMN05660859_1283"/>
<sequence length="278" mass="30480">MSGLRLIASYPKSGNTWLRAFLASHLRGGQPIDLNADLARIGTLTSRSLQDLHAGLEHADLMPPEVALLRPLTSRRIAQEQPGLYKTHDSNLVPPGAGEPAIPADAIDRAVYIVRDPRDVAISAAHHFGWSLAVSVDRMADASFRLGHSSTRLNVNVEQWVSSWSAHVESWLDAGDLHLLPLRYEDLLADPLEGFTQLCRFLELDDTRPAVGRSLEACSFSALAGQETRTGFRERYHASTAPFFRAGGAGGWRTALAPELAERLVAEQGRVMARLGYR</sequence>
<dbReference type="InterPro" id="IPR027417">
    <property type="entry name" value="P-loop_NTPase"/>
</dbReference>
<proteinExistence type="inferred from homology"/>
<keyword evidence="2 4" id="KW-0808">Transferase</keyword>
<evidence type="ECO:0000259" key="3">
    <source>
        <dbReference type="Pfam" id="PF00685"/>
    </source>
</evidence>
<name>A0A1G4QL54_9HYPH</name>
<dbReference type="Pfam" id="PF00685">
    <property type="entry name" value="Sulfotransfer_1"/>
    <property type="match status" value="1"/>
</dbReference>
<dbReference type="Proteomes" id="UP000198889">
    <property type="component" value="Unassembled WGS sequence"/>
</dbReference>
<dbReference type="AlphaFoldDB" id="A0A1G4QL54"/>
<reference evidence="5" key="1">
    <citation type="submission" date="2016-10" db="EMBL/GenBank/DDBJ databases">
        <authorList>
            <person name="Varghese N."/>
            <person name="Submissions S."/>
        </authorList>
    </citation>
    <scope>NUCLEOTIDE SEQUENCE [LARGE SCALE GENOMIC DNA]</scope>
    <source>
        <strain evidence="5">CGMCC 1.1761</strain>
    </source>
</reference>
<comment type="similarity">
    <text evidence="1">Belongs to the sulfotransferase 1 family.</text>
</comment>
<feature type="domain" description="Sulfotransferase" evidence="3">
    <location>
        <begin position="6"/>
        <end position="266"/>
    </location>
</feature>
<dbReference type="InterPro" id="IPR000863">
    <property type="entry name" value="Sulfotransferase_dom"/>
</dbReference>
<evidence type="ECO:0000313" key="4">
    <source>
        <dbReference type="EMBL" id="SCW45272.1"/>
    </source>
</evidence>
<protein>
    <submittedName>
        <fullName evidence="4">Sulfotransferase domain-containing protein</fullName>
    </submittedName>
</protein>
<gene>
    <name evidence="4" type="ORF">SAMN05660859_1283</name>
</gene>
<accession>A0A1G4QL54</accession>
<dbReference type="Gene3D" id="3.40.50.300">
    <property type="entry name" value="P-loop containing nucleotide triphosphate hydrolases"/>
    <property type="match status" value="1"/>
</dbReference>
<dbReference type="SUPFAM" id="SSF52540">
    <property type="entry name" value="P-loop containing nucleoside triphosphate hydrolases"/>
    <property type="match status" value="1"/>
</dbReference>
<evidence type="ECO:0000256" key="1">
    <source>
        <dbReference type="ARBA" id="ARBA00005771"/>
    </source>
</evidence>
<dbReference type="EMBL" id="FMTP01000001">
    <property type="protein sequence ID" value="SCW45272.1"/>
    <property type="molecule type" value="Genomic_DNA"/>
</dbReference>
<evidence type="ECO:0000313" key="5">
    <source>
        <dbReference type="Proteomes" id="UP000198889"/>
    </source>
</evidence>
<keyword evidence="5" id="KW-1185">Reference proteome</keyword>
<organism evidence="4 5">
    <name type="scientific">Ancylobacter rudongensis</name>
    <dbReference type="NCBI Taxonomy" id="177413"/>
    <lineage>
        <taxon>Bacteria</taxon>
        <taxon>Pseudomonadati</taxon>
        <taxon>Pseudomonadota</taxon>
        <taxon>Alphaproteobacteria</taxon>
        <taxon>Hyphomicrobiales</taxon>
        <taxon>Xanthobacteraceae</taxon>
        <taxon>Ancylobacter</taxon>
    </lineage>
</organism>
<dbReference type="GO" id="GO:0008146">
    <property type="term" value="F:sulfotransferase activity"/>
    <property type="evidence" value="ECO:0007669"/>
    <property type="project" value="InterPro"/>
</dbReference>
<dbReference type="PANTHER" id="PTHR11783">
    <property type="entry name" value="SULFOTRANSFERASE SULT"/>
    <property type="match status" value="1"/>
</dbReference>
<evidence type="ECO:0000256" key="2">
    <source>
        <dbReference type="ARBA" id="ARBA00022679"/>
    </source>
</evidence>